<sequence>MAASIWFDDDYTQQQSNGTYFGVFNTDPSTIGSKLNRPLNPDSFIQQPRNFFASTSKITESPSSSSAFLEQYCSEPSIPTFGGVSTFPTLSLFDYN</sequence>
<proteinExistence type="predicted"/>
<evidence type="ECO:0000313" key="2">
    <source>
        <dbReference type="Proteomes" id="UP001470230"/>
    </source>
</evidence>
<comment type="caution">
    <text evidence="1">The sequence shown here is derived from an EMBL/GenBank/DDBJ whole genome shotgun (WGS) entry which is preliminary data.</text>
</comment>
<reference evidence="1 2" key="1">
    <citation type="submission" date="2024-04" db="EMBL/GenBank/DDBJ databases">
        <title>Tritrichomonas musculus Genome.</title>
        <authorList>
            <person name="Alves-Ferreira E."/>
            <person name="Grigg M."/>
            <person name="Lorenzi H."/>
            <person name="Galac M."/>
        </authorList>
    </citation>
    <scope>NUCLEOTIDE SEQUENCE [LARGE SCALE GENOMIC DNA]</scope>
    <source>
        <strain evidence="1 2">EAF2021</strain>
    </source>
</reference>
<dbReference type="Proteomes" id="UP001470230">
    <property type="component" value="Unassembled WGS sequence"/>
</dbReference>
<accession>A0ABR2L5G5</accession>
<protein>
    <submittedName>
        <fullName evidence="1">Uncharacterized protein</fullName>
    </submittedName>
</protein>
<keyword evidence="2" id="KW-1185">Reference proteome</keyword>
<evidence type="ECO:0000313" key="1">
    <source>
        <dbReference type="EMBL" id="KAK8898605.1"/>
    </source>
</evidence>
<name>A0ABR2L5G5_9EUKA</name>
<gene>
    <name evidence="1" type="ORF">M9Y10_000897</name>
</gene>
<dbReference type="EMBL" id="JAPFFF010000001">
    <property type="protein sequence ID" value="KAK8898605.1"/>
    <property type="molecule type" value="Genomic_DNA"/>
</dbReference>
<organism evidence="1 2">
    <name type="scientific">Tritrichomonas musculus</name>
    <dbReference type="NCBI Taxonomy" id="1915356"/>
    <lineage>
        <taxon>Eukaryota</taxon>
        <taxon>Metamonada</taxon>
        <taxon>Parabasalia</taxon>
        <taxon>Tritrichomonadida</taxon>
        <taxon>Tritrichomonadidae</taxon>
        <taxon>Tritrichomonas</taxon>
    </lineage>
</organism>